<dbReference type="EMBL" id="JASFZW010000001">
    <property type="protein sequence ID" value="KAK2080598.1"/>
    <property type="molecule type" value="Genomic_DNA"/>
</dbReference>
<dbReference type="InterPro" id="IPR047623">
    <property type="entry name" value="SatP"/>
</dbReference>
<evidence type="ECO:0000313" key="9">
    <source>
        <dbReference type="Proteomes" id="UP001255856"/>
    </source>
</evidence>
<keyword evidence="4 7" id="KW-1133">Transmembrane helix</keyword>
<proteinExistence type="inferred from homology"/>
<dbReference type="AlphaFoldDB" id="A0AAD9MN24"/>
<comment type="subcellular location">
    <subcellularLocation>
        <location evidence="1">Membrane</location>
        <topology evidence="1">Multi-pass membrane protein</topology>
    </subcellularLocation>
</comment>
<feature type="transmembrane region" description="Helical" evidence="7">
    <location>
        <begin position="143"/>
        <end position="161"/>
    </location>
</feature>
<keyword evidence="3 7" id="KW-0812">Transmembrane</keyword>
<dbReference type="PANTHER" id="PTHR30178:SF3">
    <property type="entry name" value="SUCCINATE-ACETATE_PROTON SYMPORTER SATP"/>
    <property type="match status" value="1"/>
</dbReference>
<dbReference type="Proteomes" id="UP001255856">
    <property type="component" value="Unassembled WGS sequence"/>
</dbReference>
<keyword evidence="5 7" id="KW-0472">Membrane</keyword>
<dbReference type="GO" id="GO:0015360">
    <property type="term" value="F:acetate:proton symporter activity"/>
    <property type="evidence" value="ECO:0007669"/>
    <property type="project" value="TreeGrafter"/>
</dbReference>
<evidence type="ECO:0000256" key="4">
    <source>
        <dbReference type="ARBA" id="ARBA00022989"/>
    </source>
</evidence>
<evidence type="ECO:0000256" key="7">
    <source>
        <dbReference type="SAM" id="Phobius"/>
    </source>
</evidence>
<feature type="transmembrane region" description="Helical" evidence="7">
    <location>
        <begin position="114"/>
        <end position="137"/>
    </location>
</feature>
<dbReference type="GO" id="GO:0005886">
    <property type="term" value="C:plasma membrane"/>
    <property type="evidence" value="ECO:0007669"/>
    <property type="project" value="TreeGrafter"/>
</dbReference>
<comment type="similarity">
    <text evidence="2">Belongs to the acetate uptake transporter (AceTr) (TC 2.A.96) family.</text>
</comment>
<dbReference type="GO" id="GO:0071422">
    <property type="term" value="P:succinate transmembrane transport"/>
    <property type="evidence" value="ECO:0007669"/>
    <property type="project" value="TreeGrafter"/>
</dbReference>
<evidence type="ECO:0000256" key="1">
    <source>
        <dbReference type="ARBA" id="ARBA00004141"/>
    </source>
</evidence>
<organism evidence="8 9">
    <name type="scientific">Prototheca wickerhamii</name>
    <dbReference type="NCBI Taxonomy" id="3111"/>
    <lineage>
        <taxon>Eukaryota</taxon>
        <taxon>Viridiplantae</taxon>
        <taxon>Chlorophyta</taxon>
        <taxon>core chlorophytes</taxon>
        <taxon>Trebouxiophyceae</taxon>
        <taxon>Chlorellales</taxon>
        <taxon>Chlorellaceae</taxon>
        <taxon>Prototheca</taxon>
    </lineage>
</organism>
<feature type="transmembrane region" description="Helical" evidence="7">
    <location>
        <begin position="168"/>
        <end position="191"/>
    </location>
</feature>
<dbReference type="PANTHER" id="PTHR30178">
    <property type="entry name" value="INNER MEMBRANE PROTEIN YAAH"/>
    <property type="match status" value="1"/>
</dbReference>
<dbReference type="InterPro" id="IPR047622">
    <property type="entry name" value="GPR1_FUN34_YAAH"/>
</dbReference>
<name>A0AAD9MN24_PROWI</name>
<evidence type="ECO:0000313" key="8">
    <source>
        <dbReference type="EMBL" id="KAK2080598.1"/>
    </source>
</evidence>
<evidence type="ECO:0000256" key="3">
    <source>
        <dbReference type="ARBA" id="ARBA00022692"/>
    </source>
</evidence>
<keyword evidence="9" id="KW-1185">Reference proteome</keyword>
<accession>A0AAD9MN24</accession>
<sequence>MTTQDSNVPGQGPSPAAYDYKPVPSPVPFMGSTYFDPDKEYKVVQREQVANPAPLGLFAFGMTTALLQGANTAITAPEPTEFWVFSYGFAFGGLAQLLAGMWEFKRQNTFGATAFSAFGAFWIGFALHGTLVVTGVYPATSANAGQITLALWGMFTFIMMIATLELNFAIFSLFFTLAVLFFLLCAAQATPAPWAKIAGWWGFVVAAISWYIAAADVINEQYKRTVLPTGRWSVGTPLARGLKRVIGAVPLLGTACVRGMNREDELFGYTKKKTDDIEQAPTPTGDYRATRLHTNTSLYQGAWEGAAVRYEQQQGALGSAIGPY</sequence>
<protein>
    <recommendedName>
        <fullName evidence="10">GPR1/FUN34/yaaH family protein</fullName>
    </recommendedName>
</protein>
<evidence type="ECO:0000256" key="6">
    <source>
        <dbReference type="SAM" id="MobiDB-lite"/>
    </source>
</evidence>
<feature type="transmembrane region" description="Helical" evidence="7">
    <location>
        <begin position="197"/>
        <end position="218"/>
    </location>
</feature>
<dbReference type="Pfam" id="PF01184">
    <property type="entry name" value="Gpr1_Fun34_YaaH"/>
    <property type="match status" value="1"/>
</dbReference>
<feature type="transmembrane region" description="Helical" evidence="7">
    <location>
        <begin position="82"/>
        <end position="102"/>
    </location>
</feature>
<reference evidence="8" key="1">
    <citation type="submission" date="2021-01" db="EMBL/GenBank/DDBJ databases">
        <authorList>
            <person name="Eckstrom K.M.E."/>
        </authorList>
    </citation>
    <scope>NUCLEOTIDE SEQUENCE</scope>
    <source>
        <strain evidence="8">UVCC 0001</strain>
    </source>
</reference>
<dbReference type="NCBIfam" id="NF038013">
    <property type="entry name" value="AceTr_1"/>
    <property type="match status" value="1"/>
</dbReference>
<evidence type="ECO:0000256" key="5">
    <source>
        <dbReference type="ARBA" id="ARBA00023136"/>
    </source>
</evidence>
<evidence type="ECO:0008006" key="10">
    <source>
        <dbReference type="Google" id="ProtNLM"/>
    </source>
</evidence>
<comment type="caution">
    <text evidence="8">The sequence shown here is derived from an EMBL/GenBank/DDBJ whole genome shotgun (WGS) entry which is preliminary data.</text>
</comment>
<gene>
    <name evidence="8" type="ORF">QBZ16_000452</name>
</gene>
<dbReference type="InterPro" id="IPR000791">
    <property type="entry name" value="Gpr1/Fun34/SatP-like"/>
</dbReference>
<feature type="transmembrane region" description="Helical" evidence="7">
    <location>
        <begin position="49"/>
        <end position="70"/>
    </location>
</feature>
<evidence type="ECO:0000256" key="2">
    <source>
        <dbReference type="ARBA" id="ARBA00005587"/>
    </source>
</evidence>
<dbReference type="PROSITE" id="PS01114">
    <property type="entry name" value="GPR1_FUN34_YAAH"/>
    <property type="match status" value="1"/>
</dbReference>
<feature type="region of interest" description="Disordered" evidence="6">
    <location>
        <begin position="1"/>
        <end position="21"/>
    </location>
</feature>